<proteinExistence type="predicted"/>
<dbReference type="AlphaFoldDB" id="A0AAD8EMX2"/>
<accession>A0AAD8EMX2</accession>
<name>A0AAD8EMX2_DIPPU</name>
<sequence>PLVDRCYVVSWRFSSYFYRWTNEPLDQLTDMFPSGKSKSLLPDMLCNTINATCKATNMRKVVLTNCLQQIKCASWQDQNSTSQQLNGIYRF</sequence>
<dbReference type="EMBL" id="JASPKZ010002298">
    <property type="protein sequence ID" value="KAJ9596068.1"/>
    <property type="molecule type" value="Genomic_DNA"/>
</dbReference>
<comment type="caution">
    <text evidence="1">The sequence shown here is derived from an EMBL/GenBank/DDBJ whole genome shotgun (WGS) entry which is preliminary data.</text>
</comment>
<gene>
    <name evidence="1" type="ORF">L9F63_012736</name>
</gene>
<organism evidence="1 2">
    <name type="scientific">Diploptera punctata</name>
    <name type="common">Pacific beetle cockroach</name>
    <dbReference type="NCBI Taxonomy" id="6984"/>
    <lineage>
        <taxon>Eukaryota</taxon>
        <taxon>Metazoa</taxon>
        <taxon>Ecdysozoa</taxon>
        <taxon>Arthropoda</taxon>
        <taxon>Hexapoda</taxon>
        <taxon>Insecta</taxon>
        <taxon>Pterygota</taxon>
        <taxon>Neoptera</taxon>
        <taxon>Polyneoptera</taxon>
        <taxon>Dictyoptera</taxon>
        <taxon>Blattodea</taxon>
        <taxon>Blaberoidea</taxon>
        <taxon>Blaberidae</taxon>
        <taxon>Diplopterinae</taxon>
        <taxon>Diploptera</taxon>
    </lineage>
</organism>
<dbReference type="Proteomes" id="UP001233999">
    <property type="component" value="Unassembled WGS sequence"/>
</dbReference>
<evidence type="ECO:0000313" key="1">
    <source>
        <dbReference type="EMBL" id="KAJ9596068.1"/>
    </source>
</evidence>
<reference evidence="1" key="2">
    <citation type="submission" date="2023-05" db="EMBL/GenBank/DDBJ databases">
        <authorList>
            <person name="Fouks B."/>
        </authorList>
    </citation>
    <scope>NUCLEOTIDE SEQUENCE</scope>
    <source>
        <strain evidence="1">Stay&amp;Tobe</strain>
        <tissue evidence="1">Testes</tissue>
    </source>
</reference>
<keyword evidence="2" id="KW-1185">Reference proteome</keyword>
<reference evidence="1" key="1">
    <citation type="journal article" date="2023" name="IScience">
        <title>Live-bearing cockroach genome reveals convergent evolutionary mechanisms linked to viviparity in insects and beyond.</title>
        <authorList>
            <person name="Fouks B."/>
            <person name="Harrison M.C."/>
            <person name="Mikhailova A.A."/>
            <person name="Marchal E."/>
            <person name="English S."/>
            <person name="Carruthers M."/>
            <person name="Jennings E.C."/>
            <person name="Chiamaka E.L."/>
            <person name="Frigard R.A."/>
            <person name="Pippel M."/>
            <person name="Attardo G.M."/>
            <person name="Benoit J.B."/>
            <person name="Bornberg-Bauer E."/>
            <person name="Tobe S.S."/>
        </authorList>
    </citation>
    <scope>NUCLEOTIDE SEQUENCE</scope>
    <source>
        <strain evidence="1">Stay&amp;Tobe</strain>
    </source>
</reference>
<protein>
    <submittedName>
        <fullName evidence="1">Uncharacterized protein</fullName>
    </submittedName>
</protein>
<feature type="non-terminal residue" evidence="1">
    <location>
        <position position="1"/>
    </location>
</feature>
<feature type="non-terminal residue" evidence="1">
    <location>
        <position position="91"/>
    </location>
</feature>
<evidence type="ECO:0000313" key="2">
    <source>
        <dbReference type="Proteomes" id="UP001233999"/>
    </source>
</evidence>